<feature type="transmembrane region" description="Helical" evidence="2">
    <location>
        <begin position="63"/>
        <end position="88"/>
    </location>
</feature>
<keyword evidence="2" id="KW-0812">Transmembrane</keyword>
<dbReference type="PANTHER" id="PTHR34980:SF2">
    <property type="entry name" value="INNER MEMBRANE PROTEIN YHAH-RELATED"/>
    <property type="match status" value="1"/>
</dbReference>
<feature type="region of interest" description="Disordered" evidence="1">
    <location>
        <begin position="129"/>
        <end position="264"/>
    </location>
</feature>
<evidence type="ECO:0000256" key="1">
    <source>
        <dbReference type="SAM" id="MobiDB-lite"/>
    </source>
</evidence>
<dbReference type="EMBL" id="OMOH01000006">
    <property type="protein sequence ID" value="SPF68802.1"/>
    <property type="molecule type" value="Genomic_DNA"/>
</dbReference>
<evidence type="ECO:0008006" key="5">
    <source>
        <dbReference type="Google" id="ProtNLM"/>
    </source>
</evidence>
<reference evidence="4" key="1">
    <citation type="submission" date="2018-02" db="EMBL/GenBank/DDBJ databases">
        <authorList>
            <person name="Hornung B."/>
        </authorList>
    </citation>
    <scope>NUCLEOTIDE SEQUENCE [LARGE SCALE GENOMIC DNA]</scope>
</reference>
<organism evidence="3 4">
    <name type="scientific">Propionibacterium ruminifibrarum</name>
    <dbReference type="NCBI Taxonomy" id="1962131"/>
    <lineage>
        <taxon>Bacteria</taxon>
        <taxon>Bacillati</taxon>
        <taxon>Actinomycetota</taxon>
        <taxon>Actinomycetes</taxon>
        <taxon>Propionibacteriales</taxon>
        <taxon>Propionibacteriaceae</taxon>
        <taxon>Propionibacterium</taxon>
    </lineage>
</organism>
<evidence type="ECO:0000256" key="2">
    <source>
        <dbReference type="SAM" id="Phobius"/>
    </source>
</evidence>
<feature type="compositionally biased region" description="Low complexity" evidence="1">
    <location>
        <begin position="227"/>
        <end position="239"/>
    </location>
</feature>
<dbReference type="Proteomes" id="UP000265962">
    <property type="component" value="Unassembled WGS sequence"/>
</dbReference>
<keyword evidence="2" id="KW-1133">Transmembrane helix</keyword>
<feature type="compositionally biased region" description="Polar residues" evidence="1">
    <location>
        <begin position="137"/>
        <end position="147"/>
    </location>
</feature>
<dbReference type="GO" id="GO:0005886">
    <property type="term" value="C:plasma membrane"/>
    <property type="evidence" value="ECO:0007669"/>
    <property type="project" value="TreeGrafter"/>
</dbReference>
<dbReference type="AlphaFoldDB" id="A0A375I1X2"/>
<dbReference type="RefSeq" id="WP_220474393.1">
    <property type="nucleotide sequence ID" value="NZ_OMOH01000006.1"/>
</dbReference>
<dbReference type="InterPro" id="IPR008523">
    <property type="entry name" value="DUF805"/>
</dbReference>
<sequence length="264" mass="27783">MTFTEAVKTCYTKKYAEFNGRASRSEFWWFFAFYALVNVVGYMIFAIATAVAAANDPYADAPVLAVIVMIALVLFDLATIVPYIAVAVRRLHDTGKAGTFYLLVLVPWVGGLIVLILCALEPNRGPNMYGPDPLDPSGQSLGLTNPYAQPYGQPAGQPYAGPTAGQPYGSAQPYSGPTANPYTAGTGQPQPYGTTAPTGQPAASPYSQPSAPQQPSDTPFATPTGQPPAAGSQPSAPQPTQDNGQQPYGFDFSKPEGYGSGNNN</sequence>
<dbReference type="Pfam" id="PF05656">
    <property type="entry name" value="DUF805"/>
    <property type="match status" value="1"/>
</dbReference>
<name>A0A375I1X2_9ACTN</name>
<keyword evidence="4" id="KW-1185">Reference proteome</keyword>
<protein>
    <recommendedName>
        <fullName evidence="5">DUF805 domain-containing protein</fullName>
    </recommendedName>
</protein>
<feature type="transmembrane region" description="Helical" evidence="2">
    <location>
        <begin position="27"/>
        <end position="51"/>
    </location>
</feature>
<gene>
    <name evidence="3" type="ORF">PROPJV5_1781</name>
</gene>
<feature type="compositionally biased region" description="Low complexity" evidence="1">
    <location>
        <begin position="200"/>
        <end position="216"/>
    </location>
</feature>
<proteinExistence type="predicted"/>
<feature type="transmembrane region" description="Helical" evidence="2">
    <location>
        <begin position="100"/>
        <end position="120"/>
    </location>
</feature>
<feature type="compositionally biased region" description="Polar residues" evidence="1">
    <location>
        <begin position="172"/>
        <end position="198"/>
    </location>
</feature>
<evidence type="ECO:0000313" key="3">
    <source>
        <dbReference type="EMBL" id="SPF68802.1"/>
    </source>
</evidence>
<keyword evidence="2" id="KW-0472">Membrane</keyword>
<dbReference type="PANTHER" id="PTHR34980">
    <property type="entry name" value="INNER MEMBRANE PROTEIN-RELATED-RELATED"/>
    <property type="match status" value="1"/>
</dbReference>
<evidence type="ECO:0000313" key="4">
    <source>
        <dbReference type="Proteomes" id="UP000265962"/>
    </source>
</evidence>
<accession>A0A375I1X2</accession>